<evidence type="ECO:0000313" key="2">
    <source>
        <dbReference type="EMBL" id="OIJ04212.1"/>
    </source>
</evidence>
<dbReference type="AlphaFoldDB" id="A0A1S2KVJ0"/>
<protein>
    <submittedName>
        <fullName evidence="2">Uncharacterized protein</fullName>
    </submittedName>
</protein>
<evidence type="ECO:0000256" key="1">
    <source>
        <dbReference type="SAM" id="Phobius"/>
    </source>
</evidence>
<keyword evidence="1" id="KW-0472">Membrane</keyword>
<proteinExistence type="predicted"/>
<feature type="transmembrane region" description="Helical" evidence="1">
    <location>
        <begin position="73"/>
        <end position="95"/>
    </location>
</feature>
<sequence>MNYRLFFSIILLNIVFIVAGYFVLQYSIFLLLSQTLSVHIIGYLFLLFFLGICVLIHYLVVDIYGMKASPRRKWAFSVSGMCFSTFVAFLFLTFLF</sequence>
<feature type="transmembrane region" description="Helical" evidence="1">
    <location>
        <begin position="5"/>
        <end position="28"/>
    </location>
</feature>
<comment type="caution">
    <text evidence="2">The sequence shown here is derived from an EMBL/GenBank/DDBJ whole genome shotgun (WGS) entry which is preliminary data.</text>
</comment>
<name>A0A1S2KVJ0_9BACI</name>
<dbReference type="EMBL" id="LQXD01000202">
    <property type="protein sequence ID" value="OIJ04212.1"/>
    <property type="molecule type" value="Genomic_DNA"/>
</dbReference>
<feature type="transmembrane region" description="Helical" evidence="1">
    <location>
        <begin position="40"/>
        <end position="61"/>
    </location>
</feature>
<keyword evidence="1" id="KW-1133">Transmembrane helix</keyword>
<organism evidence="2">
    <name type="scientific">Anaerobacillus isosaccharinicus</name>
    <dbReference type="NCBI Taxonomy" id="1532552"/>
    <lineage>
        <taxon>Bacteria</taxon>
        <taxon>Bacillati</taxon>
        <taxon>Bacillota</taxon>
        <taxon>Bacilli</taxon>
        <taxon>Bacillales</taxon>
        <taxon>Bacillaceae</taxon>
        <taxon>Anaerobacillus</taxon>
    </lineage>
</organism>
<reference evidence="2" key="1">
    <citation type="submission" date="2016-10" db="EMBL/GenBank/DDBJ databases">
        <title>Draft genome sequences of four alkaliphilic bacteria belonging to the Anaerobacillus genus.</title>
        <authorList>
            <person name="Bassil N.M."/>
            <person name="Lloyd J.R."/>
        </authorList>
    </citation>
    <scope>NUCLEOTIDE SEQUENCE [LARGE SCALE GENOMIC DNA]</scope>
    <source>
        <strain evidence="2">NB2006</strain>
    </source>
</reference>
<gene>
    <name evidence="2" type="ORF">AWH56_23475</name>
</gene>
<accession>A0A1S2KVJ0</accession>
<keyword evidence="1" id="KW-0812">Transmembrane</keyword>